<dbReference type="Proteomes" id="UP000274822">
    <property type="component" value="Unassembled WGS sequence"/>
</dbReference>
<protein>
    <recommendedName>
        <fullName evidence="4">RRM domain-containing protein</fullName>
    </recommendedName>
</protein>
<keyword evidence="3" id="KW-1185">Reference proteome</keyword>
<feature type="compositionally biased region" description="Low complexity" evidence="1">
    <location>
        <begin position="58"/>
        <end position="72"/>
    </location>
</feature>
<proteinExistence type="predicted"/>
<evidence type="ECO:0000313" key="3">
    <source>
        <dbReference type="Proteomes" id="UP000274822"/>
    </source>
</evidence>
<evidence type="ECO:0000313" key="2">
    <source>
        <dbReference type="EMBL" id="RUS31384.1"/>
    </source>
</evidence>
<evidence type="ECO:0008006" key="4">
    <source>
        <dbReference type="Google" id="ProtNLM"/>
    </source>
</evidence>
<name>A0A433QNN2_9FUNG</name>
<dbReference type="AlphaFoldDB" id="A0A433QNN2"/>
<feature type="non-terminal residue" evidence="2">
    <location>
        <position position="187"/>
    </location>
</feature>
<reference evidence="2 3" key="1">
    <citation type="journal article" date="2018" name="New Phytol.">
        <title>Phylogenomics of Endogonaceae and evolution of mycorrhizas within Mucoromycota.</title>
        <authorList>
            <person name="Chang Y."/>
            <person name="Desiro A."/>
            <person name="Na H."/>
            <person name="Sandor L."/>
            <person name="Lipzen A."/>
            <person name="Clum A."/>
            <person name="Barry K."/>
            <person name="Grigoriev I.V."/>
            <person name="Martin F.M."/>
            <person name="Stajich J.E."/>
            <person name="Smith M.E."/>
            <person name="Bonito G."/>
            <person name="Spatafora J.W."/>
        </authorList>
    </citation>
    <scope>NUCLEOTIDE SEQUENCE [LARGE SCALE GENOMIC DNA]</scope>
    <source>
        <strain evidence="2 3">AD002</strain>
    </source>
</reference>
<organism evidence="2 3">
    <name type="scientific">Jimgerdemannia flammicorona</name>
    <dbReference type="NCBI Taxonomy" id="994334"/>
    <lineage>
        <taxon>Eukaryota</taxon>
        <taxon>Fungi</taxon>
        <taxon>Fungi incertae sedis</taxon>
        <taxon>Mucoromycota</taxon>
        <taxon>Mucoromycotina</taxon>
        <taxon>Endogonomycetes</taxon>
        <taxon>Endogonales</taxon>
        <taxon>Endogonaceae</taxon>
        <taxon>Jimgerdemannia</taxon>
    </lineage>
</organism>
<comment type="caution">
    <text evidence="2">The sequence shown here is derived from an EMBL/GenBank/DDBJ whole genome shotgun (WGS) entry which is preliminary data.</text>
</comment>
<sequence>MFFHPFIDDLSDPDPTPTAEKPHPTKQFLSPFADDRNYLTPPRTPISVNSLNNSNDETVVSDPSSPSSTASSRRGDPPRPSLLRKPLPQDPIVRHYFDSIKDSSDRDFRSVVEKTPGLFIFPSPIPDRFRMDEENITPRTPTAAPSIPGCWSPSEFGPNWGTLPSRYLYIRNLPVTVSVWTLREIFK</sequence>
<evidence type="ECO:0000256" key="1">
    <source>
        <dbReference type="SAM" id="MobiDB-lite"/>
    </source>
</evidence>
<feature type="region of interest" description="Disordered" evidence="1">
    <location>
        <begin position="1"/>
        <end position="87"/>
    </location>
</feature>
<feature type="compositionally biased region" description="Polar residues" evidence="1">
    <location>
        <begin position="46"/>
        <end position="57"/>
    </location>
</feature>
<gene>
    <name evidence="2" type="ORF">BC938DRAFT_477908</name>
</gene>
<dbReference type="EMBL" id="RBNJ01003006">
    <property type="protein sequence ID" value="RUS31384.1"/>
    <property type="molecule type" value="Genomic_DNA"/>
</dbReference>
<accession>A0A433QNN2</accession>